<accession>A0A368JZF9</accession>
<proteinExistence type="predicted"/>
<keyword evidence="3" id="KW-1185">Reference proteome</keyword>
<protein>
    <submittedName>
        <fullName evidence="2">Uncharacterized protein</fullName>
    </submittedName>
</protein>
<feature type="transmembrane region" description="Helical" evidence="1">
    <location>
        <begin position="88"/>
        <end position="109"/>
    </location>
</feature>
<organism evidence="2 3">
    <name type="scientific">Phyllobacterium salinisoli</name>
    <dbReference type="NCBI Taxonomy" id="1899321"/>
    <lineage>
        <taxon>Bacteria</taxon>
        <taxon>Pseudomonadati</taxon>
        <taxon>Pseudomonadota</taxon>
        <taxon>Alphaproteobacteria</taxon>
        <taxon>Hyphomicrobiales</taxon>
        <taxon>Phyllobacteriaceae</taxon>
        <taxon>Phyllobacterium</taxon>
    </lineage>
</organism>
<keyword evidence="1" id="KW-1133">Transmembrane helix</keyword>
<keyword evidence="1" id="KW-0812">Transmembrane</keyword>
<gene>
    <name evidence="2" type="ORF">DUT91_16700</name>
</gene>
<feature type="transmembrane region" description="Helical" evidence="1">
    <location>
        <begin position="45"/>
        <end position="67"/>
    </location>
</feature>
<dbReference type="EMBL" id="QOZG01000007">
    <property type="protein sequence ID" value="RCS22546.1"/>
    <property type="molecule type" value="Genomic_DNA"/>
</dbReference>
<evidence type="ECO:0000313" key="3">
    <source>
        <dbReference type="Proteomes" id="UP000253420"/>
    </source>
</evidence>
<reference evidence="2 3" key="1">
    <citation type="submission" date="2018-07" db="EMBL/GenBank/DDBJ databases">
        <title>The draft genome of Phyllobacterium salinisoli.</title>
        <authorList>
            <person name="Liu L."/>
            <person name="Li L."/>
            <person name="Zhang X."/>
            <person name="Liang L."/>
        </authorList>
    </citation>
    <scope>NUCLEOTIDE SEQUENCE [LARGE SCALE GENOMIC DNA]</scope>
    <source>
        <strain evidence="2 3">LLAN61</strain>
    </source>
</reference>
<evidence type="ECO:0000313" key="2">
    <source>
        <dbReference type="EMBL" id="RCS22546.1"/>
    </source>
</evidence>
<comment type="caution">
    <text evidence="2">The sequence shown here is derived from an EMBL/GenBank/DDBJ whole genome shotgun (WGS) entry which is preliminary data.</text>
</comment>
<sequence length="132" mass="14750">MPQITCTMAAFRSCASWHIHPDGAGIGGILHFLNVGEGYPDYQIFVLRISTFVLVTIFFFLILVTMAMFAAEADRRDRDRADRKSVEFAIRSLTFVFMLMLALSAYGILRGAGHSSLKACRNISKSSELHSR</sequence>
<name>A0A368JZF9_9HYPH</name>
<keyword evidence="1" id="KW-0472">Membrane</keyword>
<evidence type="ECO:0000256" key="1">
    <source>
        <dbReference type="SAM" id="Phobius"/>
    </source>
</evidence>
<dbReference type="AlphaFoldDB" id="A0A368JZF9"/>
<dbReference type="Proteomes" id="UP000253420">
    <property type="component" value="Unassembled WGS sequence"/>
</dbReference>